<keyword evidence="3" id="KW-0472">Membrane</keyword>
<keyword evidence="3" id="KW-0812">Transmembrane</keyword>
<dbReference type="EMBL" id="VVIW01000006">
    <property type="protein sequence ID" value="NHZ41164.1"/>
    <property type="molecule type" value="Genomic_DNA"/>
</dbReference>
<feature type="compositionally biased region" description="Low complexity" evidence="2">
    <location>
        <begin position="251"/>
        <end position="282"/>
    </location>
</feature>
<keyword evidence="3" id="KW-1133">Transmembrane helix</keyword>
<gene>
    <name evidence="6" type="ORF">F1609_13505</name>
</gene>
<protein>
    <recommendedName>
        <fullName evidence="5">FimV N-terminal domain-containing protein</fullName>
    </recommendedName>
</protein>
<keyword evidence="7" id="KW-1185">Reference proteome</keyword>
<evidence type="ECO:0000313" key="7">
    <source>
        <dbReference type="Proteomes" id="UP000819052"/>
    </source>
</evidence>
<dbReference type="Pfam" id="PF25800">
    <property type="entry name" value="FimV_N"/>
    <property type="match status" value="1"/>
</dbReference>
<feature type="transmembrane region" description="Helical" evidence="3">
    <location>
        <begin position="309"/>
        <end position="332"/>
    </location>
</feature>
<keyword evidence="1" id="KW-0175">Coiled coil</keyword>
<evidence type="ECO:0000256" key="3">
    <source>
        <dbReference type="SAM" id="Phobius"/>
    </source>
</evidence>
<comment type="caution">
    <text evidence="6">The sequence shown here is derived from an EMBL/GenBank/DDBJ whole genome shotgun (WGS) entry which is preliminary data.</text>
</comment>
<evidence type="ECO:0000256" key="2">
    <source>
        <dbReference type="SAM" id="MobiDB-lite"/>
    </source>
</evidence>
<proteinExistence type="predicted"/>
<evidence type="ECO:0000256" key="4">
    <source>
        <dbReference type="SAM" id="SignalP"/>
    </source>
</evidence>
<evidence type="ECO:0000259" key="5">
    <source>
        <dbReference type="Pfam" id="PF25800"/>
    </source>
</evidence>
<accession>A0ABX0MC74</accession>
<sequence>MHHSRIVRLVRSVTTLMFSLLLAVALANADAAELGDAQVRSYIGQPLVADVELTSLAEPAASVQVRLADPDVWRGANVRMHPVLSNLSMSVMRRDGRQFLHITSVKPVEGDYVHLFLTLGEGGKREVRAVTLWLSHDPQPAPPPPPPPPVAVPVPVPAALPAAPVRAEPARVAAPVPAPAPRPVRVLQLPSAAPASCPQISEDQIKTCADLDRKNGVLSARIVELEEKVKLLQRAIEGKGAAASHAAASASHAAASAGHEAASSGHDTASTGHDAASASHAAEPAVPPPILSRAALAKKNAAASKGEPFPWMLVAGAVGATLVTALAVWFLLRRRKRKAALATEAAVPADPPAAAKTGMFAGLAARFKRKPKEPAPVVHVEPDPS</sequence>
<dbReference type="InterPro" id="IPR057840">
    <property type="entry name" value="FimV_N"/>
</dbReference>
<feature type="coiled-coil region" evidence="1">
    <location>
        <begin position="208"/>
        <end position="242"/>
    </location>
</feature>
<feature type="chain" id="PRO_5047229312" description="FimV N-terminal domain-containing protein" evidence="4">
    <location>
        <begin position="32"/>
        <end position="385"/>
    </location>
</feature>
<feature type="region of interest" description="Disordered" evidence="2">
    <location>
        <begin position="251"/>
        <end position="285"/>
    </location>
</feature>
<organism evidence="6 7">
    <name type="scientific">Massilia aquatica</name>
    <dbReference type="NCBI Taxonomy" id="2609000"/>
    <lineage>
        <taxon>Bacteria</taxon>
        <taxon>Pseudomonadati</taxon>
        <taxon>Pseudomonadota</taxon>
        <taxon>Betaproteobacteria</taxon>
        <taxon>Burkholderiales</taxon>
        <taxon>Oxalobacteraceae</taxon>
        <taxon>Telluria group</taxon>
        <taxon>Massilia</taxon>
    </lineage>
</organism>
<evidence type="ECO:0000256" key="1">
    <source>
        <dbReference type="SAM" id="Coils"/>
    </source>
</evidence>
<keyword evidence="4" id="KW-0732">Signal</keyword>
<reference evidence="6 7" key="1">
    <citation type="submission" date="2019-09" db="EMBL/GenBank/DDBJ databases">
        <title>Taxonomy of Antarctic Massilia spp.: description of Massilia rubra sp. nov., Massilia aquatica sp. nov., Massilia mucilaginosa sp. nov., Massilia frigida sp. nov. isolated from streams, lakes and regoliths.</title>
        <authorList>
            <person name="Holochova P."/>
            <person name="Sedlacek I."/>
            <person name="Kralova S."/>
            <person name="Maslanova I."/>
            <person name="Busse H.-J."/>
            <person name="Stankova E."/>
            <person name="Vrbovska V."/>
            <person name="Kovarovic V."/>
            <person name="Bartak M."/>
            <person name="Svec P."/>
            <person name="Pantucek R."/>
        </authorList>
    </citation>
    <scope>NUCLEOTIDE SEQUENCE [LARGE SCALE GENOMIC DNA]</scope>
    <source>
        <strain evidence="6 7">CCM 8693</strain>
    </source>
</reference>
<evidence type="ECO:0000313" key="6">
    <source>
        <dbReference type="EMBL" id="NHZ41164.1"/>
    </source>
</evidence>
<name>A0ABX0MC74_9BURK</name>
<dbReference type="RefSeq" id="WP_167076941.1">
    <property type="nucleotide sequence ID" value="NZ_VVIW01000006.1"/>
</dbReference>
<feature type="domain" description="FimV N-terminal" evidence="5">
    <location>
        <begin position="33"/>
        <end position="135"/>
    </location>
</feature>
<feature type="signal peptide" evidence="4">
    <location>
        <begin position="1"/>
        <end position="31"/>
    </location>
</feature>
<dbReference type="Proteomes" id="UP000819052">
    <property type="component" value="Unassembled WGS sequence"/>
</dbReference>